<dbReference type="EMBL" id="JBBNAG010000011">
    <property type="protein sequence ID" value="KAK9095339.1"/>
    <property type="molecule type" value="Genomic_DNA"/>
</dbReference>
<evidence type="ECO:0000313" key="3">
    <source>
        <dbReference type="EMBL" id="KAK9095339.1"/>
    </source>
</evidence>
<protein>
    <recommendedName>
        <fullName evidence="2">HIT-type domain-containing protein</fullName>
    </recommendedName>
</protein>
<organism evidence="3 4">
    <name type="scientific">Stephania cephalantha</name>
    <dbReference type="NCBI Taxonomy" id="152367"/>
    <lineage>
        <taxon>Eukaryota</taxon>
        <taxon>Viridiplantae</taxon>
        <taxon>Streptophyta</taxon>
        <taxon>Embryophyta</taxon>
        <taxon>Tracheophyta</taxon>
        <taxon>Spermatophyta</taxon>
        <taxon>Magnoliopsida</taxon>
        <taxon>Ranunculales</taxon>
        <taxon>Menispermaceae</taxon>
        <taxon>Menispermoideae</taxon>
        <taxon>Cissampelideae</taxon>
        <taxon>Stephania</taxon>
    </lineage>
</organism>
<sequence length="415" mass="46376">MVDDSVIITSENPSTSFQSSPSAKLICRVCQKQFSQYACPRCNSRYCSLHCYKAHSLRCTESFMRENVVQELKQMKPDDETKKKMLNILKRFHSEEEEMDPMDDEDDGDSVLSEKTIQKILSGQDLSLDDLSSEEMKCFRRAMASGELSKLIEPWEPWWLKPSARTIILSHDGTRLIHPTNLQGPTVSSHDNLDTAPLDVVPVGPEHPLLPVSKLSSTQPSPLLSIHLVDVVYSYCFTLRLYNGDWDTDALGAALVLFSISSVLGEGGQPETVSKALAHCLEQTCSPAYRDAGGLQLGLGLIDDTLRLLNLGGPAIICLLCDLQRLFEAAGRETKQEKGRKMKSEVKNKLKLAGRKVYYLMCWVHEQPPEVWSPLASFVEVEKKSMSTLKDRRGDAKLLRTDGSNTKGKVLIEEV</sequence>
<feature type="domain" description="HIT-type" evidence="2">
    <location>
        <begin position="27"/>
        <end position="59"/>
    </location>
</feature>
<dbReference type="PANTHER" id="PTHR15555:SF0">
    <property type="entry name" value="ZINC FINGER HIT DOMAIN-CONTAINING PROTEIN 2"/>
    <property type="match status" value="1"/>
</dbReference>
<reference evidence="3 4" key="1">
    <citation type="submission" date="2024-01" db="EMBL/GenBank/DDBJ databases">
        <title>Genome assemblies of Stephania.</title>
        <authorList>
            <person name="Yang L."/>
        </authorList>
    </citation>
    <scope>NUCLEOTIDE SEQUENCE [LARGE SCALE GENOMIC DNA]</scope>
    <source>
        <strain evidence="3">JXDWG</strain>
        <tissue evidence="3">Leaf</tissue>
    </source>
</reference>
<proteinExistence type="predicted"/>
<dbReference type="Gene3D" id="3.30.60.190">
    <property type="match status" value="1"/>
</dbReference>
<keyword evidence="1" id="KW-0863">Zinc-finger</keyword>
<keyword evidence="4" id="KW-1185">Reference proteome</keyword>
<name>A0AAP0HQT3_9MAGN</name>
<dbReference type="Proteomes" id="UP001419268">
    <property type="component" value="Unassembled WGS sequence"/>
</dbReference>
<dbReference type="Pfam" id="PF04438">
    <property type="entry name" value="zf-HIT"/>
    <property type="match status" value="1"/>
</dbReference>
<dbReference type="AlphaFoldDB" id="A0AAP0HQT3"/>
<dbReference type="InterPro" id="IPR007529">
    <property type="entry name" value="Znf_HIT"/>
</dbReference>
<dbReference type="SUPFAM" id="SSF144232">
    <property type="entry name" value="HIT/MYND zinc finger-like"/>
    <property type="match status" value="1"/>
</dbReference>
<evidence type="ECO:0000313" key="4">
    <source>
        <dbReference type="Proteomes" id="UP001419268"/>
    </source>
</evidence>
<evidence type="ECO:0000256" key="1">
    <source>
        <dbReference type="PROSITE-ProRule" id="PRU00453"/>
    </source>
</evidence>
<dbReference type="PANTHER" id="PTHR15555">
    <property type="entry name" value="ZINC FINGER HIT DOMAIN CONTAINING PROTEIN 2 PROTEIN FON -RELATED"/>
    <property type="match status" value="1"/>
</dbReference>
<evidence type="ECO:0000259" key="2">
    <source>
        <dbReference type="PROSITE" id="PS51083"/>
    </source>
</evidence>
<dbReference type="InterPro" id="IPR007009">
    <property type="entry name" value="Shq1_C"/>
</dbReference>
<dbReference type="GO" id="GO:0008270">
    <property type="term" value="F:zinc ion binding"/>
    <property type="evidence" value="ECO:0007669"/>
    <property type="project" value="UniProtKB-UniRule"/>
</dbReference>
<dbReference type="PROSITE" id="PS51083">
    <property type="entry name" value="ZF_HIT"/>
    <property type="match status" value="1"/>
</dbReference>
<dbReference type="CDD" id="cd23024">
    <property type="entry name" value="zf-HIT_ZNHIT2-3"/>
    <property type="match status" value="1"/>
</dbReference>
<keyword evidence="1" id="KW-0479">Metal-binding</keyword>
<keyword evidence="1" id="KW-0862">Zinc</keyword>
<accession>A0AAP0HQT3</accession>
<dbReference type="Pfam" id="PF04925">
    <property type="entry name" value="SHQ1"/>
    <property type="match status" value="1"/>
</dbReference>
<comment type="caution">
    <text evidence="3">The sequence shown here is derived from an EMBL/GenBank/DDBJ whole genome shotgun (WGS) entry which is preliminary data.</text>
</comment>
<gene>
    <name evidence="3" type="ORF">Scep_026808</name>
</gene>
<dbReference type="InterPro" id="IPR039646">
    <property type="entry name" value="ZNHIT2"/>
</dbReference>